<feature type="non-terminal residue" evidence="1">
    <location>
        <position position="75"/>
    </location>
</feature>
<name>A0ABN8IW60_9NEOP</name>
<protein>
    <submittedName>
        <fullName evidence="1">Uncharacterized protein</fullName>
    </submittedName>
</protein>
<organism evidence="1 2">
    <name type="scientific">Iphiclides podalirius</name>
    <name type="common">scarce swallowtail</name>
    <dbReference type="NCBI Taxonomy" id="110791"/>
    <lineage>
        <taxon>Eukaryota</taxon>
        <taxon>Metazoa</taxon>
        <taxon>Ecdysozoa</taxon>
        <taxon>Arthropoda</taxon>
        <taxon>Hexapoda</taxon>
        <taxon>Insecta</taxon>
        <taxon>Pterygota</taxon>
        <taxon>Neoptera</taxon>
        <taxon>Endopterygota</taxon>
        <taxon>Lepidoptera</taxon>
        <taxon>Glossata</taxon>
        <taxon>Ditrysia</taxon>
        <taxon>Papilionoidea</taxon>
        <taxon>Papilionidae</taxon>
        <taxon>Papilioninae</taxon>
        <taxon>Iphiclides</taxon>
    </lineage>
</organism>
<gene>
    <name evidence="1" type="ORF">IPOD504_LOCUS13217</name>
</gene>
<accession>A0ABN8IW60</accession>
<proteinExistence type="predicted"/>
<evidence type="ECO:0000313" key="2">
    <source>
        <dbReference type="Proteomes" id="UP000837857"/>
    </source>
</evidence>
<sequence>MYRTRYLVSGSPHCYLETTKKAWAGPLSALASLPMKQAAYLDTCLQREGAAASDNGPSAVGGRVRFPLAGAVGAY</sequence>
<dbReference type="Proteomes" id="UP000837857">
    <property type="component" value="Chromosome 4"/>
</dbReference>
<evidence type="ECO:0000313" key="1">
    <source>
        <dbReference type="EMBL" id="CAH2065968.1"/>
    </source>
</evidence>
<keyword evidence="2" id="KW-1185">Reference proteome</keyword>
<reference evidence="1" key="1">
    <citation type="submission" date="2022-03" db="EMBL/GenBank/DDBJ databases">
        <authorList>
            <person name="Martin H S."/>
        </authorList>
    </citation>
    <scope>NUCLEOTIDE SEQUENCE</scope>
</reference>
<dbReference type="EMBL" id="OW152816">
    <property type="protein sequence ID" value="CAH2065968.1"/>
    <property type="molecule type" value="Genomic_DNA"/>
</dbReference>